<gene>
    <name evidence="1" type="ORF">SAG0164_03310</name>
</gene>
<dbReference type="EMBL" id="ALSF01000074">
    <property type="protein sequence ID" value="EPU38938.1"/>
    <property type="molecule type" value="Genomic_DNA"/>
</dbReference>
<evidence type="ECO:0000313" key="1">
    <source>
        <dbReference type="EMBL" id="EPU38938.1"/>
    </source>
</evidence>
<evidence type="ECO:0000313" key="2">
    <source>
        <dbReference type="Proteomes" id="UP000015176"/>
    </source>
</evidence>
<name>A0AAD3A3W8_STRAG</name>
<comment type="caution">
    <text evidence="1">The sequence shown here is derived from an EMBL/GenBank/DDBJ whole genome shotgun (WGS) entry which is preliminary data.</text>
</comment>
<dbReference type="Proteomes" id="UP000015176">
    <property type="component" value="Unassembled WGS sequence"/>
</dbReference>
<dbReference type="RefSeq" id="WP_001875952.1">
    <property type="nucleotide sequence ID" value="NZ_ALSF01000074.1"/>
</dbReference>
<dbReference type="AlphaFoldDB" id="A0AAD3A3W8"/>
<sequence>MLFLMIKPDYIRYFKVIDDMHDTMYQQTVFHVQLQAWKYTMKSIDQLVVDDLNHISNEKTTFYFRRELRLVI</sequence>
<reference evidence="1 2" key="1">
    <citation type="submission" date="2012-07" db="EMBL/GenBank/DDBJ databases">
        <authorList>
            <person name="Moroni P."/>
            <person name="Richards V.P."/>
            <person name="Durkin S.A.S."/>
            <person name="Kim M."/>
            <person name="Pavinski Bitar P.D."/>
            <person name="Stanhope M.J."/>
            <person name="Town C.D."/>
            <person name="Zadoks R.N."/>
            <person name="Venter J.C."/>
        </authorList>
    </citation>
    <scope>NUCLEOTIDE SEQUENCE [LARGE SCALE GENOMIC DNA]</scope>
    <source>
        <strain evidence="1 2">MRI Z1-216</strain>
    </source>
</reference>
<proteinExistence type="predicted"/>
<accession>A0AAD3A3W8</accession>
<organism evidence="1 2">
    <name type="scientific">Streptococcus agalactiae MRI Z1-216</name>
    <dbReference type="NCBI Taxonomy" id="1154879"/>
    <lineage>
        <taxon>Bacteria</taxon>
        <taxon>Bacillati</taxon>
        <taxon>Bacillota</taxon>
        <taxon>Bacilli</taxon>
        <taxon>Lactobacillales</taxon>
        <taxon>Streptococcaceae</taxon>
        <taxon>Streptococcus</taxon>
    </lineage>
</organism>
<protein>
    <submittedName>
        <fullName evidence="1">Uncharacterized protein</fullName>
    </submittedName>
</protein>